<keyword evidence="2 9" id="KW-0812">Transmembrane</keyword>
<dbReference type="Pfam" id="PF09787">
    <property type="entry name" value="Golgin_A5"/>
    <property type="match status" value="1"/>
</dbReference>
<proteinExistence type="predicted"/>
<feature type="compositionally biased region" description="Low complexity" evidence="8">
    <location>
        <begin position="463"/>
        <end position="482"/>
    </location>
</feature>
<dbReference type="AlphaFoldDB" id="A0A8S1F7N7"/>
<reference evidence="10 11" key="1">
    <citation type="submission" date="2020-04" db="EMBL/GenBank/DDBJ databases">
        <authorList>
            <person name="Laetsch R D."/>
            <person name="Stevens L."/>
            <person name="Kumar S."/>
            <person name="Blaxter L. M."/>
        </authorList>
    </citation>
    <scope>NUCLEOTIDE SEQUENCE [LARGE SCALE GENOMIC DNA]</scope>
</reference>
<name>A0A8S1F7N7_9PELO</name>
<feature type="compositionally biased region" description="Basic and acidic residues" evidence="8">
    <location>
        <begin position="110"/>
        <end position="119"/>
    </location>
</feature>
<organism evidence="10 11">
    <name type="scientific">Caenorhabditis bovis</name>
    <dbReference type="NCBI Taxonomy" id="2654633"/>
    <lineage>
        <taxon>Eukaryota</taxon>
        <taxon>Metazoa</taxon>
        <taxon>Ecdysozoa</taxon>
        <taxon>Nematoda</taxon>
        <taxon>Chromadorea</taxon>
        <taxon>Rhabditida</taxon>
        <taxon>Rhabditina</taxon>
        <taxon>Rhabditomorpha</taxon>
        <taxon>Rhabditoidea</taxon>
        <taxon>Rhabditidae</taxon>
        <taxon>Peloderinae</taxon>
        <taxon>Caenorhabditis</taxon>
    </lineage>
</organism>
<dbReference type="OrthoDB" id="248903at2759"/>
<feature type="region of interest" description="Disordered" evidence="8">
    <location>
        <begin position="33"/>
        <end position="69"/>
    </location>
</feature>
<gene>
    <name evidence="10" type="ORF">CBOVIS_LOCUS10069</name>
</gene>
<evidence type="ECO:0000256" key="4">
    <source>
        <dbReference type="ARBA" id="ARBA00023034"/>
    </source>
</evidence>
<evidence type="ECO:0000256" key="6">
    <source>
        <dbReference type="ARBA" id="ARBA00023136"/>
    </source>
</evidence>
<sequence length="540" mass="61539">MSWLSKVTDIAGAAENLLNKLDEKTGDAILSAKEAKAKTRKSSTAISIPENVVTEDIGKPAPSIPSRAQSEYAGNSWRYEQSSSNSQPGAYAATASESWTMVLNSKNVNSRRDDDDSRSQKSTGGRSVASFKTTSDAPGNELSSIKSQLWAKESQIAVLKSKLSECEKKLEKRNQEYYEMKAEKEIIEQRSNTQNVANDEWDSLQELKNSRKNAQDQREQAIEESNKLKRKVVALEEEIQAMVEQLRLAKFNLNENKKEFDEYKTKAQKILNAKEKLVESLKAEQGIGSSDRPVHLLQAEFEEMRVERDLAKSDLEAAQMQLYTLRSDMEEMEIQIRDLQSQLSEQKTNHLDEKQTWESSIALLNEKVECARIENEFTKQEMKRQTDLHNTKMAEKENELRKVVEQTRAKIREEQSKFDDDGNAQLADLLLQKQTQLKEALRTNQVLNVRLERLEKASAVKDSTSINMESSSGSSPSHPFLSNVHDPRARNALQTIDSTAFKILSVLRNHPSARLFFIGYILIMHIWLFFIILTYTPEMH</sequence>
<keyword evidence="4" id="KW-0333">Golgi apparatus</keyword>
<feature type="coiled-coil region" evidence="7">
    <location>
        <begin position="156"/>
        <end position="457"/>
    </location>
</feature>
<evidence type="ECO:0000256" key="8">
    <source>
        <dbReference type="SAM" id="MobiDB-lite"/>
    </source>
</evidence>
<dbReference type="PANTHER" id="PTHR13815">
    <property type="entry name" value="GOLGIN-84"/>
    <property type="match status" value="1"/>
</dbReference>
<comment type="subcellular location">
    <subcellularLocation>
        <location evidence="1">Golgi apparatus membrane</location>
        <topology evidence="1">Single-pass type IV membrane protein</topology>
    </subcellularLocation>
</comment>
<feature type="region of interest" description="Disordered" evidence="8">
    <location>
        <begin position="462"/>
        <end position="484"/>
    </location>
</feature>
<evidence type="ECO:0000313" key="11">
    <source>
        <dbReference type="Proteomes" id="UP000494206"/>
    </source>
</evidence>
<feature type="compositionally biased region" description="Polar residues" evidence="8">
    <location>
        <begin position="120"/>
        <end position="142"/>
    </location>
</feature>
<keyword evidence="5 7" id="KW-0175">Coiled coil</keyword>
<comment type="caution">
    <text evidence="10">The sequence shown here is derived from an EMBL/GenBank/DDBJ whole genome shotgun (WGS) entry which is preliminary data.</text>
</comment>
<feature type="region of interest" description="Disordered" evidence="8">
    <location>
        <begin position="105"/>
        <end position="142"/>
    </location>
</feature>
<dbReference type="GO" id="GO:0000301">
    <property type="term" value="P:retrograde transport, vesicle recycling within Golgi"/>
    <property type="evidence" value="ECO:0007669"/>
    <property type="project" value="TreeGrafter"/>
</dbReference>
<evidence type="ECO:0008006" key="12">
    <source>
        <dbReference type="Google" id="ProtNLM"/>
    </source>
</evidence>
<dbReference type="GO" id="GO:0031985">
    <property type="term" value="C:Golgi cisterna"/>
    <property type="evidence" value="ECO:0007669"/>
    <property type="project" value="TreeGrafter"/>
</dbReference>
<evidence type="ECO:0000256" key="1">
    <source>
        <dbReference type="ARBA" id="ARBA00004409"/>
    </source>
</evidence>
<feature type="transmembrane region" description="Helical" evidence="9">
    <location>
        <begin position="515"/>
        <end position="535"/>
    </location>
</feature>
<dbReference type="PANTHER" id="PTHR13815:SF7">
    <property type="entry name" value="GOLGIN SUBFAMILY A MEMBER 5"/>
    <property type="match status" value="1"/>
</dbReference>
<dbReference type="GO" id="GO:0000139">
    <property type="term" value="C:Golgi membrane"/>
    <property type="evidence" value="ECO:0007669"/>
    <property type="project" value="UniProtKB-SubCell"/>
</dbReference>
<keyword evidence="6 9" id="KW-0472">Membrane</keyword>
<evidence type="ECO:0000256" key="7">
    <source>
        <dbReference type="SAM" id="Coils"/>
    </source>
</evidence>
<evidence type="ECO:0000256" key="9">
    <source>
        <dbReference type="SAM" id="Phobius"/>
    </source>
</evidence>
<dbReference type="EMBL" id="CADEPM010000007">
    <property type="protein sequence ID" value="CAB3408271.1"/>
    <property type="molecule type" value="Genomic_DNA"/>
</dbReference>
<evidence type="ECO:0000256" key="2">
    <source>
        <dbReference type="ARBA" id="ARBA00022692"/>
    </source>
</evidence>
<evidence type="ECO:0000256" key="3">
    <source>
        <dbReference type="ARBA" id="ARBA00022989"/>
    </source>
</evidence>
<evidence type="ECO:0000256" key="5">
    <source>
        <dbReference type="ARBA" id="ARBA00023054"/>
    </source>
</evidence>
<keyword evidence="11" id="KW-1185">Reference proteome</keyword>
<dbReference type="Proteomes" id="UP000494206">
    <property type="component" value="Unassembled WGS sequence"/>
</dbReference>
<dbReference type="InterPro" id="IPR019177">
    <property type="entry name" value="Golgin_subfamily_A_member_5"/>
</dbReference>
<keyword evidence="3 9" id="KW-1133">Transmembrane helix</keyword>
<dbReference type="GO" id="GO:0007030">
    <property type="term" value="P:Golgi organization"/>
    <property type="evidence" value="ECO:0007669"/>
    <property type="project" value="InterPro"/>
</dbReference>
<protein>
    <recommendedName>
        <fullName evidence="12">Golgin-84</fullName>
    </recommendedName>
</protein>
<evidence type="ECO:0000313" key="10">
    <source>
        <dbReference type="EMBL" id="CAB3408271.1"/>
    </source>
</evidence>
<accession>A0A8S1F7N7</accession>